<dbReference type="EMBL" id="HBGB01015352">
    <property type="protein sequence ID" value="CAD9053827.1"/>
    <property type="molecule type" value="Transcribed_RNA"/>
</dbReference>
<keyword evidence="1" id="KW-0812">Transmembrane</keyword>
<keyword evidence="1" id="KW-0472">Membrane</keyword>
<sequence length="110" mass="12986">MADFDLRRLSKLEKKTRDISYETARYITHAYVFYAGILAVKDEYVTFWLQTRPRYWLMRCWPWWVWFVGSLTVVALIAACVGVGLLIRRRVLAARELKEIEEVTGQKLAV</sequence>
<protein>
    <submittedName>
        <fullName evidence="2">Uncharacterized protein</fullName>
    </submittedName>
</protein>
<proteinExistence type="predicted"/>
<feature type="transmembrane region" description="Helical" evidence="1">
    <location>
        <begin position="63"/>
        <end position="87"/>
    </location>
</feature>
<name>A0A7S1JU74_9ALVE</name>
<accession>A0A7S1JU74</accession>
<dbReference type="AlphaFoldDB" id="A0A7S1JU74"/>
<organism evidence="2">
    <name type="scientific">Vitrella brassicaformis</name>
    <dbReference type="NCBI Taxonomy" id="1169539"/>
    <lineage>
        <taxon>Eukaryota</taxon>
        <taxon>Sar</taxon>
        <taxon>Alveolata</taxon>
        <taxon>Colpodellida</taxon>
        <taxon>Vitrellaceae</taxon>
        <taxon>Vitrella</taxon>
    </lineage>
</organism>
<gene>
    <name evidence="2" type="ORF">VBRA1451_LOCUS8890</name>
</gene>
<keyword evidence="1" id="KW-1133">Transmembrane helix</keyword>
<evidence type="ECO:0000313" key="2">
    <source>
        <dbReference type="EMBL" id="CAD9053827.1"/>
    </source>
</evidence>
<evidence type="ECO:0000256" key="1">
    <source>
        <dbReference type="SAM" id="Phobius"/>
    </source>
</evidence>
<reference evidence="2" key="1">
    <citation type="submission" date="2021-01" db="EMBL/GenBank/DDBJ databases">
        <authorList>
            <person name="Corre E."/>
            <person name="Pelletier E."/>
            <person name="Niang G."/>
            <person name="Scheremetjew M."/>
            <person name="Finn R."/>
            <person name="Kale V."/>
            <person name="Holt S."/>
            <person name="Cochrane G."/>
            <person name="Meng A."/>
            <person name="Brown T."/>
            <person name="Cohen L."/>
        </authorList>
    </citation>
    <scope>NUCLEOTIDE SEQUENCE</scope>
    <source>
        <strain evidence="2">CCMP3346</strain>
    </source>
</reference>